<dbReference type="PANTHER" id="PTHR30474">
    <property type="entry name" value="CELL CYCLE PROTEIN"/>
    <property type="match status" value="1"/>
</dbReference>
<evidence type="ECO:0000256" key="11">
    <source>
        <dbReference type="HAMAP-Rule" id="MF_02079"/>
    </source>
</evidence>
<dbReference type="EMBL" id="JBEPIJ010000002">
    <property type="protein sequence ID" value="MES0872985.1"/>
    <property type="molecule type" value="Genomic_DNA"/>
</dbReference>
<dbReference type="PANTHER" id="PTHR30474:SF1">
    <property type="entry name" value="PEPTIDOGLYCAN GLYCOSYLTRANSFERASE MRDB"/>
    <property type="match status" value="1"/>
</dbReference>
<dbReference type="EC" id="2.4.99.28" evidence="11"/>
<evidence type="ECO:0000256" key="9">
    <source>
        <dbReference type="ARBA" id="ARBA00023136"/>
    </source>
</evidence>
<evidence type="ECO:0000256" key="8">
    <source>
        <dbReference type="ARBA" id="ARBA00022989"/>
    </source>
</evidence>
<evidence type="ECO:0000256" key="2">
    <source>
        <dbReference type="ARBA" id="ARBA00022475"/>
    </source>
</evidence>
<evidence type="ECO:0000256" key="6">
    <source>
        <dbReference type="ARBA" id="ARBA00022960"/>
    </source>
</evidence>
<comment type="caution">
    <text evidence="12">The sequence shown here is derived from an EMBL/GenBank/DDBJ whole genome shotgun (WGS) entry which is preliminary data.</text>
</comment>
<name>A0ABV2A6V6_9GAMM</name>
<dbReference type="InterPro" id="IPR011923">
    <property type="entry name" value="RodA/MrdB"/>
</dbReference>
<feature type="transmembrane region" description="Helical" evidence="11">
    <location>
        <begin position="61"/>
        <end position="79"/>
    </location>
</feature>
<comment type="catalytic activity">
    <reaction evidence="11">
        <text>[GlcNAc-(1-&gt;4)-Mur2Ac(oyl-L-Ala-gamma-D-Glu-L-Lys-D-Ala-D-Ala)](n)-di-trans,octa-cis-undecaprenyl diphosphate + beta-D-GlcNAc-(1-&gt;4)-Mur2Ac(oyl-L-Ala-gamma-D-Glu-L-Lys-D-Ala-D-Ala)-di-trans,octa-cis-undecaprenyl diphosphate = [GlcNAc-(1-&gt;4)-Mur2Ac(oyl-L-Ala-gamma-D-Glu-L-Lys-D-Ala-D-Ala)](n+1)-di-trans,octa-cis-undecaprenyl diphosphate + di-trans,octa-cis-undecaprenyl diphosphate + H(+)</text>
        <dbReference type="Rhea" id="RHEA:23708"/>
        <dbReference type="Rhea" id="RHEA-COMP:9602"/>
        <dbReference type="Rhea" id="RHEA-COMP:9603"/>
        <dbReference type="ChEBI" id="CHEBI:15378"/>
        <dbReference type="ChEBI" id="CHEBI:58405"/>
        <dbReference type="ChEBI" id="CHEBI:60033"/>
        <dbReference type="ChEBI" id="CHEBI:78435"/>
        <dbReference type="EC" id="2.4.99.28"/>
    </reaction>
</comment>
<keyword evidence="10 11" id="KW-0961">Cell wall biogenesis/degradation</keyword>
<dbReference type="Pfam" id="PF01098">
    <property type="entry name" value="FTSW_RODA_SPOVE"/>
    <property type="match status" value="1"/>
</dbReference>
<feature type="transmembrane region" description="Helical" evidence="11">
    <location>
        <begin position="148"/>
        <end position="165"/>
    </location>
</feature>
<evidence type="ECO:0000256" key="10">
    <source>
        <dbReference type="ARBA" id="ARBA00023316"/>
    </source>
</evidence>
<dbReference type="InterPro" id="IPR001182">
    <property type="entry name" value="FtsW/RodA"/>
</dbReference>
<keyword evidence="9 11" id="KW-0472">Membrane</keyword>
<feature type="transmembrane region" description="Helical" evidence="11">
    <location>
        <begin position="29"/>
        <end position="49"/>
    </location>
</feature>
<keyword evidence="13" id="KW-1185">Reference proteome</keyword>
<evidence type="ECO:0000256" key="1">
    <source>
        <dbReference type="ARBA" id="ARBA00004141"/>
    </source>
</evidence>
<reference evidence="12 13" key="1">
    <citation type="submission" date="2024-06" db="EMBL/GenBank/DDBJ databases">
        <authorList>
            <person name="Li Z."/>
            <person name="Jiang Y."/>
        </authorList>
    </citation>
    <scope>NUCLEOTIDE SEQUENCE [LARGE SCALE GENOMIC DNA]</scope>
    <source>
        <strain evidence="12 13">HSW-8</strain>
    </source>
</reference>
<organism evidence="12 13">
    <name type="scientific">Sinimarinibacterium thermocellulolyticum</name>
    <dbReference type="NCBI Taxonomy" id="3170016"/>
    <lineage>
        <taxon>Bacteria</taxon>
        <taxon>Pseudomonadati</taxon>
        <taxon>Pseudomonadota</taxon>
        <taxon>Gammaproteobacteria</taxon>
        <taxon>Nevskiales</taxon>
        <taxon>Nevskiaceae</taxon>
        <taxon>Sinimarinibacterium</taxon>
    </lineage>
</organism>
<evidence type="ECO:0000313" key="13">
    <source>
        <dbReference type="Proteomes" id="UP001465331"/>
    </source>
</evidence>
<feature type="transmembrane region" description="Helical" evidence="11">
    <location>
        <begin position="282"/>
        <end position="303"/>
    </location>
</feature>
<protein>
    <recommendedName>
        <fullName evidence="11">Peptidoglycan glycosyltransferase MrdB</fullName>
        <shortName evidence="11">PGT</shortName>
        <ecNumber evidence="11">2.4.99.28</ecNumber>
    </recommendedName>
    <alternativeName>
        <fullName evidence="11">Cell elongation protein RodA</fullName>
    </alternativeName>
    <alternativeName>
        <fullName evidence="11">Cell wall polymerase</fullName>
    </alternativeName>
    <alternativeName>
        <fullName evidence="11">Peptidoglycan polymerase</fullName>
        <shortName evidence="11">PG polymerase</shortName>
    </alternativeName>
</protein>
<comment type="function">
    <text evidence="11">Peptidoglycan polymerase that is essential for cell wall elongation.</text>
</comment>
<evidence type="ECO:0000256" key="4">
    <source>
        <dbReference type="ARBA" id="ARBA00022679"/>
    </source>
</evidence>
<keyword evidence="5 11" id="KW-0812">Transmembrane</keyword>
<comment type="subcellular location">
    <subcellularLocation>
        <location evidence="11">Cell inner membrane</location>
        <topology evidence="11">Multi-pass membrane protein</topology>
    </subcellularLocation>
    <subcellularLocation>
        <location evidence="1">Membrane</location>
        <topology evidence="1">Multi-pass membrane protein</topology>
    </subcellularLocation>
</comment>
<keyword evidence="8 11" id="KW-1133">Transmembrane helix</keyword>
<keyword evidence="11" id="KW-0997">Cell inner membrane</keyword>
<keyword evidence="7 11" id="KW-0573">Peptidoglycan synthesis</keyword>
<keyword evidence="2 11" id="KW-1003">Cell membrane</keyword>
<dbReference type="NCBIfam" id="TIGR02210">
    <property type="entry name" value="rodA_shape"/>
    <property type="match status" value="1"/>
</dbReference>
<evidence type="ECO:0000256" key="5">
    <source>
        <dbReference type="ARBA" id="ARBA00022692"/>
    </source>
</evidence>
<gene>
    <name evidence="11 12" type="primary">rodA</name>
    <name evidence="11" type="synonym">mrdB</name>
    <name evidence="12" type="ORF">ABSH63_03015</name>
</gene>
<accession>A0ABV2A6V6</accession>
<proteinExistence type="inferred from homology"/>
<evidence type="ECO:0000256" key="3">
    <source>
        <dbReference type="ARBA" id="ARBA00022676"/>
    </source>
</evidence>
<comment type="similarity">
    <text evidence="11">Belongs to the SEDS family. MrdB/RodA subfamily.</text>
</comment>
<feature type="transmembrane region" description="Helical" evidence="11">
    <location>
        <begin position="315"/>
        <end position="342"/>
    </location>
</feature>
<sequence length="378" mass="41114">MIAQILHGARPRKPEPGLGDWLETWHIDLPLLLMLLAVAAIGLFVQYSASGHSMPAVWSQVQRLLLGLVVMVAFAQAPPDLYRGFAPWIYCVTVVLLVLVLALGDHAKGAQRWLDLGVIRFQPSELMKLAMPMTVAAFLHHRRLPPSLLTIGIALLLIGIPSGLIMDQPDLGTALLIIAAGGFALFFAGLQWRWIFTALAAIGATAPILWERLHDYQRQRILTLLNPESDPLGAGYHITQSKIAIGSGGLFGKGWLNGTQAKLDFLPEAHTDFIFAVYAEEFGLLGVLLLLALYLAIVGRSLWIALRAQDTFQRLLGGAFAMTFFVYVFINVGMVVGLLPVVGVPLPLLSYGGTSAVSLLACFGILMSIQTHRKLLAQ</sequence>
<feature type="transmembrane region" description="Helical" evidence="11">
    <location>
        <begin position="194"/>
        <end position="210"/>
    </location>
</feature>
<keyword evidence="4 11" id="KW-0808">Transferase</keyword>
<evidence type="ECO:0000313" key="12">
    <source>
        <dbReference type="EMBL" id="MES0872985.1"/>
    </source>
</evidence>
<dbReference type="PROSITE" id="PS00428">
    <property type="entry name" value="FTSW_RODA_SPOVE"/>
    <property type="match status" value="1"/>
</dbReference>
<dbReference type="RefSeq" id="WP_352887306.1">
    <property type="nucleotide sequence ID" value="NZ_JBEPIJ010000002.1"/>
</dbReference>
<comment type="pathway">
    <text evidence="11">Cell wall biogenesis; peptidoglycan biosynthesis.</text>
</comment>
<dbReference type="Proteomes" id="UP001465331">
    <property type="component" value="Unassembled WGS sequence"/>
</dbReference>
<keyword evidence="6 11" id="KW-0133">Cell shape</keyword>
<dbReference type="HAMAP" id="MF_02079">
    <property type="entry name" value="PGT_RodA"/>
    <property type="match status" value="1"/>
</dbReference>
<feature type="transmembrane region" description="Helical" evidence="11">
    <location>
        <begin position="348"/>
        <end position="369"/>
    </location>
</feature>
<feature type="transmembrane region" description="Helical" evidence="11">
    <location>
        <begin position="171"/>
        <end position="187"/>
    </location>
</feature>
<keyword evidence="3 11" id="KW-0328">Glycosyltransferase</keyword>
<feature type="transmembrane region" description="Helical" evidence="11">
    <location>
        <begin position="85"/>
        <end position="104"/>
    </location>
</feature>
<evidence type="ECO:0000256" key="7">
    <source>
        <dbReference type="ARBA" id="ARBA00022984"/>
    </source>
</evidence>
<dbReference type="InterPro" id="IPR018365">
    <property type="entry name" value="Cell_cycle_FtsW-rel_CS"/>
</dbReference>